<dbReference type="SMART" id="SM00248">
    <property type="entry name" value="ANK"/>
    <property type="match status" value="3"/>
</dbReference>
<gene>
    <name evidence="3" type="ORF">EZV62_009143</name>
</gene>
<dbReference type="SUPFAM" id="SSF48403">
    <property type="entry name" value="Ankyrin repeat"/>
    <property type="match status" value="1"/>
</dbReference>
<dbReference type="PANTHER" id="PTHR24186:SF46">
    <property type="entry name" value="PROTEIN ACCELERATED CELL DEATH 6-LIKE"/>
    <property type="match status" value="1"/>
</dbReference>
<evidence type="ECO:0000313" key="3">
    <source>
        <dbReference type="EMBL" id="TXG67868.1"/>
    </source>
</evidence>
<dbReference type="InterPro" id="IPR036770">
    <property type="entry name" value="Ankyrin_rpt-contain_sf"/>
</dbReference>
<evidence type="ECO:0000256" key="1">
    <source>
        <dbReference type="ARBA" id="ARBA00022737"/>
    </source>
</evidence>
<comment type="caution">
    <text evidence="3">The sequence shown here is derived from an EMBL/GenBank/DDBJ whole genome shotgun (WGS) entry which is preliminary data.</text>
</comment>
<dbReference type="OrthoDB" id="303876at2759"/>
<keyword evidence="4" id="KW-1185">Reference proteome</keyword>
<dbReference type="AlphaFoldDB" id="A0A5C7IFP6"/>
<sequence length="144" mass="16710">MVKHIFHLAAESGQYSFFTILVSYLDAIVVLDGKQRNILHLAALNGNVVIVKLILTRFEIENLINSPDEDRNTHLYLAAKNFHENVVNVLSKNPGRDIQKFLTMKILKEAITARAFYPEDILQDDTWFRAMERDFKQIKHADRK</sequence>
<accession>A0A5C7IFP6</accession>
<proteinExistence type="predicted"/>
<dbReference type="EMBL" id="VAHF01000003">
    <property type="protein sequence ID" value="TXG67868.1"/>
    <property type="molecule type" value="Genomic_DNA"/>
</dbReference>
<dbReference type="GO" id="GO:0005886">
    <property type="term" value="C:plasma membrane"/>
    <property type="evidence" value="ECO:0007669"/>
    <property type="project" value="TreeGrafter"/>
</dbReference>
<evidence type="ECO:0000313" key="4">
    <source>
        <dbReference type="Proteomes" id="UP000323000"/>
    </source>
</evidence>
<dbReference type="PANTHER" id="PTHR24186">
    <property type="entry name" value="PROTEIN PHOSPHATASE 1 REGULATORY SUBUNIT"/>
    <property type="match status" value="1"/>
</dbReference>
<keyword evidence="1" id="KW-0677">Repeat</keyword>
<dbReference type="Proteomes" id="UP000323000">
    <property type="component" value="Chromosome 3"/>
</dbReference>
<protein>
    <submittedName>
        <fullName evidence="3">Uncharacterized protein</fullName>
    </submittedName>
</protein>
<name>A0A5C7IFP6_9ROSI</name>
<evidence type="ECO:0000256" key="2">
    <source>
        <dbReference type="ARBA" id="ARBA00023043"/>
    </source>
</evidence>
<keyword evidence="2" id="KW-0040">ANK repeat</keyword>
<dbReference type="Pfam" id="PF12796">
    <property type="entry name" value="Ank_2"/>
    <property type="match status" value="1"/>
</dbReference>
<dbReference type="InterPro" id="IPR002110">
    <property type="entry name" value="Ankyrin_rpt"/>
</dbReference>
<reference evidence="4" key="1">
    <citation type="journal article" date="2019" name="Gigascience">
        <title>De novo genome assembly of the endangered Acer yangbiense, a plant species with extremely small populations endemic to Yunnan Province, China.</title>
        <authorList>
            <person name="Yang J."/>
            <person name="Wariss H.M."/>
            <person name="Tao L."/>
            <person name="Zhang R."/>
            <person name="Yun Q."/>
            <person name="Hollingsworth P."/>
            <person name="Dao Z."/>
            <person name="Luo G."/>
            <person name="Guo H."/>
            <person name="Ma Y."/>
            <person name="Sun W."/>
        </authorList>
    </citation>
    <scope>NUCLEOTIDE SEQUENCE [LARGE SCALE GENOMIC DNA]</scope>
    <source>
        <strain evidence="4">cv. Malutang</strain>
    </source>
</reference>
<dbReference type="Gene3D" id="1.25.40.20">
    <property type="entry name" value="Ankyrin repeat-containing domain"/>
    <property type="match status" value="1"/>
</dbReference>
<organism evidence="3 4">
    <name type="scientific">Acer yangbiense</name>
    <dbReference type="NCBI Taxonomy" id="1000413"/>
    <lineage>
        <taxon>Eukaryota</taxon>
        <taxon>Viridiplantae</taxon>
        <taxon>Streptophyta</taxon>
        <taxon>Embryophyta</taxon>
        <taxon>Tracheophyta</taxon>
        <taxon>Spermatophyta</taxon>
        <taxon>Magnoliopsida</taxon>
        <taxon>eudicotyledons</taxon>
        <taxon>Gunneridae</taxon>
        <taxon>Pentapetalae</taxon>
        <taxon>rosids</taxon>
        <taxon>malvids</taxon>
        <taxon>Sapindales</taxon>
        <taxon>Sapindaceae</taxon>
        <taxon>Hippocastanoideae</taxon>
        <taxon>Acereae</taxon>
        <taxon>Acer</taxon>
    </lineage>
</organism>